<gene>
    <name evidence="1" type="ORF">ACEZ3G_13130</name>
</gene>
<dbReference type="Proteomes" id="UP001595191">
    <property type="component" value="Unassembled WGS sequence"/>
</dbReference>
<sequence>MMKKGILLLAILGMFGCKDKAKTIPLDTASEKEVAQSGEEHPGKKIMETECYLCHNPKASQASMIAPPMIAVKKHYIDDNTTKEEFIESLILWINDPEAPSKMPGAQQRFGKMPYLPYPKETITQIAEYIYDHEIEEPEWFSAHFEEEHGNGNGRGMGKNRKHASDEVENDLSDIGLGYALATKAALGKNLMKAINEKGTVGAIEFCNMEAMKLTDSMSVMKNAIIKRVSDKPRNPKNRAVQDELDYIAYFKKVVASGGEIEPIIHPNGDEVNFYYPITTNTMCLQCHGKPNEQVNTETLATLKSLYPDDMATGYDVNEVRGIWAIAFDAEAGE</sequence>
<proteinExistence type="predicted"/>
<organism evidence="1 2">
    <name type="scientific">Meishania litoralis</name>
    <dbReference type="NCBI Taxonomy" id="3434685"/>
    <lineage>
        <taxon>Bacteria</taxon>
        <taxon>Pseudomonadati</taxon>
        <taxon>Bacteroidota</taxon>
        <taxon>Flavobacteriia</taxon>
        <taxon>Flavobacteriales</taxon>
        <taxon>Flavobacteriaceae</taxon>
        <taxon>Meishania</taxon>
    </lineage>
</organism>
<accession>A0ACC7LLF4</accession>
<evidence type="ECO:0000313" key="2">
    <source>
        <dbReference type="Proteomes" id="UP001595191"/>
    </source>
</evidence>
<keyword evidence="2" id="KW-1185">Reference proteome</keyword>
<name>A0ACC7LLF4_9FLAO</name>
<reference evidence="1" key="1">
    <citation type="submission" date="2024-09" db="EMBL/GenBank/DDBJ databases">
        <authorList>
            <person name="Liu J."/>
        </authorList>
    </citation>
    <scope>NUCLEOTIDE SEQUENCE</scope>
    <source>
        <strain evidence="1">NBU2967</strain>
    </source>
</reference>
<comment type="caution">
    <text evidence="1">The sequence shown here is derived from an EMBL/GenBank/DDBJ whole genome shotgun (WGS) entry which is preliminary data.</text>
</comment>
<protein>
    <submittedName>
        <fullName evidence="1">DUF3365 domain-containing protein</fullName>
    </submittedName>
</protein>
<evidence type="ECO:0000313" key="1">
    <source>
        <dbReference type="EMBL" id="MFH6604429.1"/>
    </source>
</evidence>
<dbReference type="EMBL" id="JBHFPV010000002">
    <property type="protein sequence ID" value="MFH6604429.1"/>
    <property type="molecule type" value="Genomic_DNA"/>
</dbReference>